<dbReference type="SUPFAM" id="SSF48350">
    <property type="entry name" value="GTPase activation domain, GAP"/>
    <property type="match status" value="1"/>
</dbReference>
<evidence type="ECO:0000256" key="14">
    <source>
        <dbReference type="PROSITE-ProRule" id="PRU00782"/>
    </source>
</evidence>
<evidence type="ECO:0000256" key="6">
    <source>
        <dbReference type="ARBA" id="ARBA00022737"/>
    </source>
</evidence>
<feature type="domain" description="Ras-associating" evidence="18">
    <location>
        <begin position="6"/>
        <end position="105"/>
    </location>
</feature>
<dbReference type="SMART" id="SM00109">
    <property type="entry name" value="C1"/>
    <property type="match status" value="2"/>
</dbReference>
<comment type="similarity">
    <text evidence="2 14">Belongs to the TRAFAC class myosin-kinesin ATPase superfamily. Myosin family.</text>
</comment>
<feature type="compositionally biased region" description="Basic and acidic residues" evidence="16">
    <location>
        <begin position="1122"/>
        <end position="1131"/>
    </location>
</feature>
<dbReference type="Gene3D" id="3.30.60.20">
    <property type="match status" value="1"/>
</dbReference>
<evidence type="ECO:0000256" key="2">
    <source>
        <dbReference type="ARBA" id="ARBA00008314"/>
    </source>
</evidence>
<dbReference type="PROSITE" id="PS50096">
    <property type="entry name" value="IQ"/>
    <property type="match status" value="2"/>
</dbReference>
<protein>
    <submittedName>
        <fullName evidence="21">MYSc</fullName>
    </submittedName>
</protein>
<feature type="binding site" evidence="14">
    <location>
        <begin position="228"/>
        <end position="235"/>
    </location>
    <ligand>
        <name>ATP</name>
        <dbReference type="ChEBI" id="CHEBI:30616"/>
    </ligand>
</feature>
<feature type="compositionally biased region" description="Basic and acidic residues" evidence="16">
    <location>
        <begin position="1080"/>
        <end position="1093"/>
    </location>
</feature>
<reference evidence="21 22" key="1">
    <citation type="submission" date="2023-09" db="EMBL/GenBank/DDBJ databases">
        <title>Nesidiocoris tenuis whole genome shotgun sequence.</title>
        <authorList>
            <person name="Shibata T."/>
            <person name="Shimoda M."/>
            <person name="Kobayashi T."/>
            <person name="Uehara T."/>
        </authorList>
    </citation>
    <scope>NUCLEOTIDE SEQUENCE [LARGE SCALE GENOMIC DNA]</scope>
    <source>
        <strain evidence="21 22">Japan</strain>
    </source>
</reference>
<keyword evidence="22" id="KW-1185">Reference proteome</keyword>
<dbReference type="SMART" id="SM00314">
    <property type="entry name" value="RA"/>
    <property type="match status" value="1"/>
</dbReference>
<evidence type="ECO:0000313" key="22">
    <source>
        <dbReference type="Proteomes" id="UP001307889"/>
    </source>
</evidence>
<organism evidence="21 22">
    <name type="scientific">Nesidiocoris tenuis</name>
    <dbReference type="NCBI Taxonomy" id="355587"/>
    <lineage>
        <taxon>Eukaryota</taxon>
        <taxon>Metazoa</taxon>
        <taxon>Ecdysozoa</taxon>
        <taxon>Arthropoda</taxon>
        <taxon>Hexapoda</taxon>
        <taxon>Insecta</taxon>
        <taxon>Pterygota</taxon>
        <taxon>Neoptera</taxon>
        <taxon>Paraneoptera</taxon>
        <taxon>Hemiptera</taxon>
        <taxon>Heteroptera</taxon>
        <taxon>Panheteroptera</taxon>
        <taxon>Cimicomorpha</taxon>
        <taxon>Miridae</taxon>
        <taxon>Dicyphina</taxon>
        <taxon>Nesidiocoris</taxon>
    </lineage>
</organism>
<dbReference type="InterPro" id="IPR000048">
    <property type="entry name" value="IQ_motif_EF-hand-BS"/>
</dbReference>
<dbReference type="Pfam" id="PF00612">
    <property type="entry name" value="IQ"/>
    <property type="match status" value="2"/>
</dbReference>
<feature type="compositionally biased region" description="Basic residues" evidence="16">
    <location>
        <begin position="1849"/>
        <end position="1860"/>
    </location>
</feature>
<feature type="domain" description="Phorbol-ester/DAG-type" evidence="17">
    <location>
        <begin position="1253"/>
        <end position="1304"/>
    </location>
</feature>
<dbReference type="PROSITE" id="PS00479">
    <property type="entry name" value="ZF_DAG_PE_1"/>
    <property type="match status" value="1"/>
</dbReference>
<dbReference type="EMBL" id="AP028913">
    <property type="protein sequence ID" value="BES94137.1"/>
    <property type="molecule type" value="Genomic_DNA"/>
</dbReference>
<dbReference type="Gene3D" id="1.20.5.190">
    <property type="match status" value="2"/>
</dbReference>
<feature type="domain" description="Phorbol-ester/DAG-type" evidence="17">
    <location>
        <begin position="1497"/>
        <end position="1546"/>
    </location>
</feature>
<keyword evidence="7 14" id="KW-0547">Nucleotide-binding</keyword>
<evidence type="ECO:0000256" key="11">
    <source>
        <dbReference type="ARBA" id="ARBA00023054"/>
    </source>
</evidence>
<feature type="region of interest" description="Disordered" evidence="16">
    <location>
        <begin position="1079"/>
        <end position="1131"/>
    </location>
</feature>
<dbReference type="SUPFAM" id="SSF54236">
    <property type="entry name" value="Ubiquitin-like"/>
    <property type="match status" value="1"/>
</dbReference>
<dbReference type="InterPro" id="IPR036023">
    <property type="entry name" value="MYSc_Myo9"/>
</dbReference>
<evidence type="ECO:0000259" key="20">
    <source>
        <dbReference type="PROSITE" id="PS51456"/>
    </source>
</evidence>
<evidence type="ECO:0000259" key="17">
    <source>
        <dbReference type="PROSITE" id="PS50081"/>
    </source>
</evidence>
<feature type="domain" description="Myosin motor" evidence="20">
    <location>
        <begin position="134"/>
        <end position="981"/>
    </location>
</feature>
<evidence type="ECO:0000256" key="4">
    <source>
        <dbReference type="ARBA" id="ARBA00022490"/>
    </source>
</evidence>
<evidence type="ECO:0000256" key="15">
    <source>
        <dbReference type="SAM" id="Coils"/>
    </source>
</evidence>
<evidence type="ECO:0000259" key="18">
    <source>
        <dbReference type="PROSITE" id="PS50200"/>
    </source>
</evidence>
<feature type="coiled-coil region" evidence="15">
    <location>
        <begin position="1599"/>
        <end position="1626"/>
    </location>
</feature>
<dbReference type="PROSITE" id="PS51456">
    <property type="entry name" value="MYOSIN_MOTOR"/>
    <property type="match status" value="1"/>
</dbReference>
<evidence type="ECO:0000256" key="3">
    <source>
        <dbReference type="ARBA" id="ARBA00022468"/>
    </source>
</evidence>
<keyword evidence="3" id="KW-0343">GTPase activation</keyword>
<evidence type="ECO:0000256" key="7">
    <source>
        <dbReference type="ARBA" id="ARBA00022741"/>
    </source>
</evidence>
<dbReference type="Pfam" id="PF00063">
    <property type="entry name" value="Myosin_head"/>
    <property type="match status" value="2"/>
</dbReference>
<dbReference type="CDD" id="cd20818">
    <property type="entry name" value="C1_Myosin-IX"/>
    <property type="match status" value="1"/>
</dbReference>
<keyword evidence="5" id="KW-0479">Metal-binding</keyword>
<dbReference type="InterPro" id="IPR027417">
    <property type="entry name" value="P-loop_NTPase"/>
</dbReference>
<keyword evidence="8" id="KW-0863">Zinc-finger</keyword>
<dbReference type="Gene3D" id="1.20.120.720">
    <property type="entry name" value="Myosin VI head, motor domain, U50 subdomain"/>
    <property type="match status" value="1"/>
</dbReference>
<accession>A0ABN7APJ3</accession>
<evidence type="ECO:0000256" key="12">
    <source>
        <dbReference type="ARBA" id="ARBA00023123"/>
    </source>
</evidence>
<gene>
    <name evidence="21" type="ORF">NTJ_06946</name>
</gene>
<dbReference type="InterPro" id="IPR001609">
    <property type="entry name" value="Myosin_head_motor_dom-like"/>
</dbReference>
<evidence type="ECO:0000256" key="1">
    <source>
        <dbReference type="ARBA" id="ARBA00004496"/>
    </source>
</evidence>
<dbReference type="InterPro" id="IPR008936">
    <property type="entry name" value="Rho_GTPase_activation_prot"/>
</dbReference>
<dbReference type="Proteomes" id="UP001307889">
    <property type="component" value="Chromosome 5"/>
</dbReference>
<dbReference type="Gene3D" id="1.10.555.10">
    <property type="entry name" value="Rho GTPase activation protein"/>
    <property type="match status" value="1"/>
</dbReference>
<evidence type="ECO:0000256" key="9">
    <source>
        <dbReference type="ARBA" id="ARBA00022833"/>
    </source>
</evidence>
<dbReference type="Gene3D" id="1.10.10.820">
    <property type="match status" value="1"/>
</dbReference>
<dbReference type="PANTHER" id="PTHR46184:SF5">
    <property type="entry name" value="UNCONVENTIONAL MYOSIN-IXA-LIKE"/>
    <property type="match status" value="1"/>
</dbReference>
<keyword evidence="10 14" id="KW-0067">ATP-binding</keyword>
<proteinExistence type="inferred from homology"/>
<dbReference type="InterPro" id="IPR002219">
    <property type="entry name" value="PKC_DAG/PE"/>
</dbReference>
<keyword evidence="12 14" id="KW-0518">Myosin</keyword>
<keyword evidence="9" id="KW-0862">Zinc</keyword>
<evidence type="ECO:0000256" key="5">
    <source>
        <dbReference type="ARBA" id="ARBA00022723"/>
    </source>
</evidence>
<dbReference type="Pfam" id="PF00788">
    <property type="entry name" value="RA"/>
    <property type="match status" value="1"/>
</dbReference>
<dbReference type="SMART" id="SM00015">
    <property type="entry name" value="IQ"/>
    <property type="match status" value="4"/>
</dbReference>
<dbReference type="InterPro" id="IPR029071">
    <property type="entry name" value="Ubiquitin-like_domsf"/>
</dbReference>
<evidence type="ECO:0000256" key="10">
    <source>
        <dbReference type="ARBA" id="ARBA00022840"/>
    </source>
</evidence>
<dbReference type="PRINTS" id="PR00193">
    <property type="entry name" value="MYOSINHEAVY"/>
</dbReference>
<dbReference type="InterPro" id="IPR036961">
    <property type="entry name" value="Kinesin_motor_dom_sf"/>
</dbReference>
<keyword evidence="13 14" id="KW-0505">Motor protein</keyword>
<dbReference type="Pfam" id="PF00620">
    <property type="entry name" value="RhoGAP"/>
    <property type="match status" value="1"/>
</dbReference>
<dbReference type="PROSITE" id="PS50238">
    <property type="entry name" value="RHOGAP"/>
    <property type="match status" value="1"/>
</dbReference>
<dbReference type="PANTHER" id="PTHR46184">
    <property type="entry name" value="UNCONVENTIONAL MYOSIN-IXB-LIKE PROTEIN"/>
    <property type="match status" value="1"/>
</dbReference>
<feature type="region of interest" description="Disordered" evidence="16">
    <location>
        <begin position="1186"/>
        <end position="1236"/>
    </location>
</feature>
<dbReference type="InterPro" id="IPR046987">
    <property type="entry name" value="Myo9"/>
</dbReference>
<evidence type="ECO:0000256" key="8">
    <source>
        <dbReference type="ARBA" id="ARBA00022771"/>
    </source>
</evidence>
<feature type="domain" description="Rho-GAP" evidence="19">
    <location>
        <begin position="1563"/>
        <end position="1750"/>
    </location>
</feature>
<dbReference type="Gene3D" id="1.20.58.530">
    <property type="match status" value="1"/>
</dbReference>
<feature type="region of interest" description="Actin-binding" evidence="14">
    <location>
        <begin position="862"/>
        <end position="884"/>
    </location>
</feature>
<dbReference type="InterPro" id="IPR046349">
    <property type="entry name" value="C1-like_sf"/>
</dbReference>
<dbReference type="SMART" id="SM00242">
    <property type="entry name" value="MYSc"/>
    <property type="match status" value="1"/>
</dbReference>
<sequence>MATETKRYIVQVFVGALSPRYEALSVEASKQTTAAEIVNCIAERLSLPSSSGLELAEVIDDTSERESCKERRLGSTECPVALMLLWPKTNSREEFYRFYLREKLNETLWADNFTMDPQLIKDYFYRFLCQTQDREYPDLCQLPDLNETTLLDNLRARFNAGHIYTYVGSILIAVNPFKFYPIYNPKYVKLYQNRRMGPELPPHIFAVADSAYHCMLRLRRNQCIVISGESGSGKTESTNFLLHHLTTLSQKGSHGSGVEQTILSAGPVLEAFGNAKTAHNNNSSRFGKFIQVNYKENGMVHGAVVQKYLLEKSRICSQGRNERNYHVFYYLLAGASDLDRQQLHLKSVEYYNYLNKSGCYVLDNVDEKYEFSRLKQSMEMVGFTMEKQRRLFAVLSAVLLLGNVEFQPRKSLYHHDEAVGVQNPEIVALISELLRVKQETLFSALTAKRARASGETLVINYKLPEAIAARDALAKCLYGALFDWIVLQVNHALLSKKDSFREHQGNSIGVLDIFGFENFGMCNSFEQFCINYANEHLQHYFNQHVFKYEQEEYRKEGIRWRDIGFLDNSGCLHLIEGKPNGLLCILDDQCNFPGASNETLLQKFNSIHKDNEFYEMPQKKEPTFVIRHYAGRVKYQVTEMREKNLDLMRQEIVGVLKNSNMAFVRELIGADPVAVFRWAIVRAFFRGYFAFHEAGRKHRLSREGNKPSLVLSRYRNSAPNDSIVRFTTRFGDMRPGLLKPLASFEREDIIKDKLVQSHSLPIENDRTSKLGHRIRAHIEVKEPTAENNKFLSVLFPDEAEVLERATQILEKNKSFRPRDRTKKRLKNLQSVKTLAGRTQSVSQMSKTRKQPFTVTAQFQQSLISLMDTLNQANPFFIRCIKSNSNKVPNTFDDETVQRQLRYTGMLETVRIRQAGYNVRLTYDEFIQLYRILLPKGLMSSQTDVRSFLLTLNLNRENYQVGCSKIFMRECEKVKLDYRLHQQIMASIVRIQRWYRTILERSRLLRMRRAAVTIQAFWRMSMAIQKRKAMIQAAIVIQKAWKNHSGSKWYKNFKKGIVVFQAHARGFITRRNVQAQKAKLASREEAHERKRSSSEPDILPGEVSENAIRVKKISESGPELSEPSDKRKLSRDRIVQINRSIEMHSDSEMEQEDVVWKEIPTTHRANAFAPPPRIPRRRDIVCRSIGEDLAPDKVPPRPGNKPSFSSLDLKRRNSDPATQLEPVNSVATPNSVSQHSPSADLLEWKGTTMFTIAGHSFRKIGRIAKEDRCVSCLAPMDNWGHKCADCKNLFHTKCIQNGGVLQHPCVPSSIPISRKSKFSRRTRFSQSSEKSQSEKEKSFSHQTKFNLQGTSEFTDSTDKIISGIKELQQMQDFIMKKIYQIESSEGERPSKADVVFKQALREFKDNLIAHYSVANKQGSEVLSIKYKDLIANFTRIMETVRLQENVQEDFPTTMGVNAFRGFLNEFMGKSRLEQEKPRKTKRKKEKKRKVDEPVRFAGHNFVLTIINIPTVCEICSSFFMWPIEKGLVCQNCKVTCHKKCHTKVLACSKEVVVARHVPHPIFGVPLQQLTSGEEKVPVIVDRLITTIEMYGLYTEGIYRKSGVSSKVKELKNRIEEAKNDSIQFEHYQVHVLASVLKSFLREMPEPLLTYDSYEDFLRAATLVEDKVSTTFAILKKLPKLNFDLMERLIFHLARIALHEDVNRMGPSALAIVFAPCILRTNKIVPAQDSLDDISRQTSCIEIIITEQLSKVKSTLADIDTLDTACHTATNRLSTIRSSKIFTPEEFDLTKRTADEEEALLMGKIEEIQKEKALLTSALPLLTRSPSDDDLLSTDDGSLDEVDTSNPQQLQRHRVTHKHKKRSSEGSTASFFTPEDEDPIMV</sequence>
<feature type="region of interest" description="Disordered" evidence="16">
    <location>
        <begin position="1315"/>
        <end position="1342"/>
    </location>
</feature>
<name>A0ABN7APJ3_9HEMI</name>
<dbReference type="Gene3D" id="3.10.20.90">
    <property type="entry name" value="Phosphatidylinositol 3-kinase Catalytic Subunit, Chain A, domain 1"/>
    <property type="match status" value="1"/>
</dbReference>
<feature type="compositionally biased region" description="Acidic residues" evidence="16">
    <location>
        <begin position="1826"/>
        <end position="1841"/>
    </location>
</feature>
<evidence type="ECO:0000256" key="13">
    <source>
        <dbReference type="ARBA" id="ARBA00023175"/>
    </source>
</evidence>
<feature type="compositionally biased region" description="Polar residues" evidence="16">
    <location>
        <begin position="1214"/>
        <end position="1236"/>
    </location>
</feature>
<comment type="subcellular location">
    <subcellularLocation>
        <location evidence="1">Cytoplasm</location>
    </subcellularLocation>
</comment>
<keyword evidence="14" id="KW-0009">Actin-binding</keyword>
<dbReference type="Gene3D" id="3.40.850.10">
    <property type="entry name" value="Kinesin motor domain"/>
    <property type="match status" value="2"/>
</dbReference>
<dbReference type="InterPro" id="IPR000159">
    <property type="entry name" value="RA_dom"/>
</dbReference>
<keyword evidence="11 15" id="KW-0175">Coiled coil</keyword>
<keyword evidence="6" id="KW-0677">Repeat</keyword>
<keyword evidence="4" id="KW-0963">Cytoplasm</keyword>
<dbReference type="CDD" id="cd23767">
    <property type="entry name" value="IQCD"/>
    <property type="match status" value="2"/>
</dbReference>
<dbReference type="SMART" id="SM00324">
    <property type="entry name" value="RhoGAP"/>
    <property type="match status" value="1"/>
</dbReference>
<dbReference type="Pfam" id="PF00130">
    <property type="entry name" value="C1_1"/>
    <property type="match status" value="1"/>
</dbReference>
<dbReference type="SUPFAM" id="SSF52540">
    <property type="entry name" value="P-loop containing nucleoside triphosphate hydrolases"/>
    <property type="match status" value="1"/>
</dbReference>
<dbReference type="SUPFAM" id="SSF57889">
    <property type="entry name" value="Cysteine-rich domain"/>
    <property type="match status" value="1"/>
</dbReference>
<dbReference type="InterPro" id="IPR000198">
    <property type="entry name" value="RhoGAP_dom"/>
</dbReference>
<feature type="region of interest" description="Disordered" evidence="16">
    <location>
        <begin position="1823"/>
        <end position="1880"/>
    </location>
</feature>
<dbReference type="Gene3D" id="6.20.240.20">
    <property type="match status" value="1"/>
</dbReference>
<dbReference type="CDD" id="cd01385">
    <property type="entry name" value="MYSc_Myo9"/>
    <property type="match status" value="1"/>
</dbReference>
<dbReference type="PROSITE" id="PS50081">
    <property type="entry name" value="ZF_DAG_PE_2"/>
    <property type="match status" value="2"/>
</dbReference>
<evidence type="ECO:0000259" key="19">
    <source>
        <dbReference type="PROSITE" id="PS50238"/>
    </source>
</evidence>
<evidence type="ECO:0000313" key="21">
    <source>
        <dbReference type="EMBL" id="BES94137.1"/>
    </source>
</evidence>
<dbReference type="PROSITE" id="PS50200">
    <property type="entry name" value="RA"/>
    <property type="match status" value="1"/>
</dbReference>
<evidence type="ECO:0000256" key="16">
    <source>
        <dbReference type="SAM" id="MobiDB-lite"/>
    </source>
</evidence>